<name>A0A0F7JRR0_9GAMM</name>
<dbReference type="InterPro" id="IPR051198">
    <property type="entry name" value="BchE-like"/>
</dbReference>
<organism evidence="9 10">
    <name type="scientific">Sedimenticola thiotaurini</name>
    <dbReference type="NCBI Taxonomy" id="1543721"/>
    <lineage>
        <taxon>Bacteria</taxon>
        <taxon>Pseudomonadati</taxon>
        <taxon>Pseudomonadota</taxon>
        <taxon>Gammaproteobacteria</taxon>
        <taxon>Chromatiales</taxon>
        <taxon>Sedimenticolaceae</taxon>
        <taxon>Sedimenticola</taxon>
    </lineage>
</organism>
<dbReference type="KEGG" id="seds:AAY24_00700"/>
<dbReference type="SUPFAM" id="SSF102114">
    <property type="entry name" value="Radical SAM enzymes"/>
    <property type="match status" value="1"/>
</dbReference>
<dbReference type="InterPro" id="IPR023404">
    <property type="entry name" value="rSAM_horseshoe"/>
</dbReference>
<evidence type="ECO:0000256" key="4">
    <source>
        <dbReference type="ARBA" id="ARBA00023004"/>
    </source>
</evidence>
<dbReference type="InterPro" id="IPR007197">
    <property type="entry name" value="rSAM"/>
</dbReference>
<dbReference type="GO" id="GO:0031419">
    <property type="term" value="F:cobalamin binding"/>
    <property type="evidence" value="ECO:0007669"/>
    <property type="project" value="InterPro"/>
</dbReference>
<dbReference type="Proteomes" id="UP000034410">
    <property type="component" value="Chromosome"/>
</dbReference>
<dbReference type="RefSeq" id="WP_046858044.1">
    <property type="nucleotide sequence ID" value="NZ_CP011412.1"/>
</dbReference>
<evidence type="ECO:0000256" key="6">
    <source>
        <dbReference type="SAM" id="MobiDB-lite"/>
    </source>
</evidence>
<dbReference type="Gene3D" id="3.40.50.280">
    <property type="entry name" value="Cobalamin-binding domain"/>
    <property type="match status" value="1"/>
</dbReference>
<dbReference type="Pfam" id="PF04055">
    <property type="entry name" value="Radical_SAM"/>
    <property type="match status" value="1"/>
</dbReference>
<dbReference type="CDD" id="cd01335">
    <property type="entry name" value="Radical_SAM"/>
    <property type="match status" value="1"/>
</dbReference>
<dbReference type="GO" id="GO:0005829">
    <property type="term" value="C:cytosol"/>
    <property type="evidence" value="ECO:0007669"/>
    <property type="project" value="TreeGrafter"/>
</dbReference>
<dbReference type="Gene3D" id="3.80.30.20">
    <property type="entry name" value="tm_1862 like domain"/>
    <property type="match status" value="1"/>
</dbReference>
<evidence type="ECO:0000256" key="5">
    <source>
        <dbReference type="ARBA" id="ARBA00023014"/>
    </source>
</evidence>
<proteinExistence type="predicted"/>
<dbReference type="InterPro" id="IPR006158">
    <property type="entry name" value="Cobalamin-bd"/>
</dbReference>
<dbReference type="SFLD" id="SFLDG01082">
    <property type="entry name" value="B12-binding_domain_containing"/>
    <property type="match status" value="1"/>
</dbReference>
<dbReference type="PANTHER" id="PTHR43409">
    <property type="entry name" value="ANAEROBIC MAGNESIUM-PROTOPORPHYRIN IX MONOMETHYL ESTER CYCLASE-RELATED"/>
    <property type="match status" value="1"/>
</dbReference>
<dbReference type="InterPro" id="IPR058240">
    <property type="entry name" value="rSAM_sf"/>
</dbReference>
<dbReference type="PANTHER" id="PTHR43409:SF16">
    <property type="entry name" value="SLR0320 PROTEIN"/>
    <property type="match status" value="1"/>
</dbReference>
<gene>
    <name evidence="9" type="ORF">AAY24_00700</name>
</gene>
<dbReference type="Pfam" id="PF02310">
    <property type="entry name" value="B12-binding"/>
    <property type="match status" value="1"/>
</dbReference>
<dbReference type="EMBL" id="CP011412">
    <property type="protein sequence ID" value="AKH19106.1"/>
    <property type="molecule type" value="Genomic_DNA"/>
</dbReference>
<protein>
    <submittedName>
        <fullName evidence="9">Radical SAM protein</fullName>
    </submittedName>
</protein>
<keyword evidence="4" id="KW-0408">Iron</keyword>
<keyword evidence="10" id="KW-1185">Reference proteome</keyword>
<dbReference type="PROSITE" id="PS51918">
    <property type="entry name" value="RADICAL_SAM"/>
    <property type="match status" value="1"/>
</dbReference>
<feature type="domain" description="B12-binding" evidence="7">
    <location>
        <begin position="2"/>
        <end position="134"/>
    </location>
</feature>
<evidence type="ECO:0000256" key="2">
    <source>
        <dbReference type="ARBA" id="ARBA00022691"/>
    </source>
</evidence>
<reference evidence="9 10" key="1">
    <citation type="journal article" date="2015" name="Genome Announc.">
        <title>Complete Genome Sequence of Sedimenticola thiotaurini Strain SIP-G1, a Polyphosphate- and Polyhydroxyalkanoate-Accumulating Sulfur-Oxidizing Gammaproteobacterium Isolated from Salt Marsh Sediments.</title>
        <authorList>
            <person name="Flood B.E."/>
            <person name="Jones D.S."/>
            <person name="Bailey J.V."/>
        </authorList>
    </citation>
    <scope>NUCLEOTIDE SEQUENCE [LARGE SCALE GENOMIC DNA]</scope>
    <source>
        <strain evidence="9 10">SIP-G1</strain>
    </source>
</reference>
<comment type="cofactor">
    <cofactor evidence="1">
        <name>[4Fe-4S] cluster</name>
        <dbReference type="ChEBI" id="CHEBI:49883"/>
    </cofactor>
</comment>
<evidence type="ECO:0000259" key="7">
    <source>
        <dbReference type="PROSITE" id="PS51332"/>
    </source>
</evidence>
<evidence type="ECO:0000256" key="3">
    <source>
        <dbReference type="ARBA" id="ARBA00022723"/>
    </source>
</evidence>
<evidence type="ECO:0000313" key="9">
    <source>
        <dbReference type="EMBL" id="AKH19106.1"/>
    </source>
</evidence>
<dbReference type="Pfam" id="PF13311">
    <property type="entry name" value="DUF4080"/>
    <property type="match status" value="1"/>
</dbReference>
<dbReference type="AlphaFoldDB" id="A0A0F7JRR0"/>
<dbReference type="SMART" id="SM00729">
    <property type="entry name" value="Elp3"/>
    <property type="match status" value="1"/>
</dbReference>
<sequence length="503" mass="57131">MPEIILTTLNAKHIHASLGLRYLYANLGELQPRAVIREFTIDPWPIDVAEQLLADQPRIIGLGVYIWNAERCRQLVALLKQVSPETIVVLGGPEVSHEWQDQEIVALADYLITGQGDLAFAQLCQQLLQGERPIQKVTEAPPPPLDQLQLPYAWYTDQDIAQRLIYVEASRGCPFKCEFCLSALDRTAVPFERERFMAALEQLYQRGVRHFKFVDRTFNLNPAQSVALLEFFLARLDEQLFLHFEVIPDHLPERLKAVLQRFPAGTLQLEIGIQSFNPEVQRIISRKQDNTRSRANLQWLRNETRAHLHADLIIGLPGEDMTSFADSFNQLAALAPHEIQVGVLKRLKGSPIIRHSEPFRMRYNPAAPYNVLSTDRINFPTMQRLNRFARYWEMIANSGRFQQSLPLVLADQPFERFMQLSDWLFATTGQVHRIALKRLFQLIYDGLTGPLGLSPGSVVPALEADFNCSGIKGRPGFLRDQGGTESSAAAPTSRLASRQARHR</sequence>
<evidence type="ECO:0000259" key="8">
    <source>
        <dbReference type="PROSITE" id="PS51918"/>
    </source>
</evidence>
<dbReference type="InterPro" id="IPR025288">
    <property type="entry name" value="DUF4080"/>
</dbReference>
<keyword evidence="5" id="KW-0411">Iron-sulfur</keyword>
<keyword evidence="3" id="KW-0479">Metal-binding</keyword>
<dbReference type="PROSITE" id="PS51332">
    <property type="entry name" value="B12_BINDING"/>
    <property type="match status" value="1"/>
</dbReference>
<dbReference type="GO" id="GO:0003824">
    <property type="term" value="F:catalytic activity"/>
    <property type="evidence" value="ECO:0007669"/>
    <property type="project" value="InterPro"/>
</dbReference>
<feature type="region of interest" description="Disordered" evidence="6">
    <location>
        <begin position="477"/>
        <end position="503"/>
    </location>
</feature>
<keyword evidence="2" id="KW-0949">S-adenosyl-L-methionine</keyword>
<evidence type="ECO:0000256" key="1">
    <source>
        <dbReference type="ARBA" id="ARBA00001966"/>
    </source>
</evidence>
<dbReference type="SFLD" id="SFLDS00029">
    <property type="entry name" value="Radical_SAM"/>
    <property type="match status" value="1"/>
</dbReference>
<dbReference type="GO" id="GO:0051536">
    <property type="term" value="F:iron-sulfur cluster binding"/>
    <property type="evidence" value="ECO:0007669"/>
    <property type="project" value="UniProtKB-KW"/>
</dbReference>
<accession>A0A0F7JRR0</accession>
<dbReference type="PATRIC" id="fig|1543721.4.peg.147"/>
<evidence type="ECO:0000313" key="10">
    <source>
        <dbReference type="Proteomes" id="UP000034410"/>
    </source>
</evidence>
<feature type="domain" description="Radical SAM core" evidence="8">
    <location>
        <begin position="159"/>
        <end position="389"/>
    </location>
</feature>
<dbReference type="InterPro" id="IPR006638">
    <property type="entry name" value="Elp3/MiaA/NifB-like_rSAM"/>
</dbReference>
<feature type="compositionally biased region" description="Polar residues" evidence="6">
    <location>
        <begin position="483"/>
        <end position="496"/>
    </location>
</feature>
<dbReference type="OrthoDB" id="9801424at2"/>
<dbReference type="GO" id="GO:0046872">
    <property type="term" value="F:metal ion binding"/>
    <property type="evidence" value="ECO:0007669"/>
    <property type="project" value="UniProtKB-KW"/>
</dbReference>